<dbReference type="PROSITE" id="PS00463">
    <property type="entry name" value="ZN2_CY6_FUNGAL_1"/>
    <property type="match status" value="1"/>
</dbReference>
<dbReference type="Proteomes" id="UP000027730">
    <property type="component" value="Unassembled WGS sequence"/>
</dbReference>
<sequence>MSRNILPASLAADHLKIVSTAVPSPTVARWQPAKVKKLAGSACEYCRKRRRKCNGEQPCPLCVDNMQECIYDAIKSETPVQAVKRKHAQMQQDHDELRSLFKVIATANVQKSLEIHNRIRAGQSPEIILQQLKHGDILIQTKINSPKHVRHVLLSSLMQTNASFDDMVEFIGLSVAKTPGVPAPTAALLRQLRGRQTDLRGLRKLLGHSQPPPPQRRIAISDLLSDQGSQPFATAYPISTKPEPDDHIETSREPIYKVPAKPWTRLTDDDDLVSHLISLYLEWVNPFFRVLEEDLFIKAMQSGDLNSEYCSPFLVNAMLGYACLYSEREGAFYQPDDYITRGQHFHDEAFRLWHLEEGTASLRNLQGLAVMYPGCIMRGKDKLGVALCAVLTQLNLSVPYTPQRSPSGVEPNSDEIRAFQRARKSVAWSAFACDMATANTLLQPAWHTVCKEDLPTLDELPTESTHVWTGYPHRNKDDRLDKSVMWIAHCQLIQMTWKAQRLLYASDRNDLQFLSRVEALTEEMSHWKNDLPKELHFRKDLPAPVYDLYSCYTCVIIALYSLFQPLGSAQSPQSEQNSPFEQNPECQHPTPPHHISEATQTSAQTLSAQTMRQRAIATAQDMAAIIGNFRHQYGLKITLPYFVNANGVVCFTLLQDLDNPASAAAFKEAFRCLLGAGMQLLWARGMARMLHLTAQNTGIKLPKAIEACLDAVADTAWTKADTEMLSSCWPNLVIVKDAKIGESVTMEDLIKKWEKFAVDVEEAKGEGMQAKEEEVAIEAMRPKWYIPR</sequence>
<dbReference type="EMBL" id="KL584728">
    <property type="protein sequence ID" value="KEQ68516.1"/>
    <property type="molecule type" value="Genomic_DNA"/>
</dbReference>
<dbReference type="GeneID" id="25414332"/>
<dbReference type="PANTHER" id="PTHR47256:SF3">
    <property type="entry name" value="ZN(II)2CYS6 TRANSCRIPTION FACTOR (EUROFUNG)"/>
    <property type="match status" value="1"/>
</dbReference>
<dbReference type="InterPro" id="IPR001138">
    <property type="entry name" value="Zn2Cys6_DnaBD"/>
</dbReference>
<dbReference type="InterPro" id="IPR053187">
    <property type="entry name" value="Notoamide_regulator"/>
</dbReference>
<feature type="compositionally biased region" description="Polar residues" evidence="3">
    <location>
        <begin position="570"/>
        <end position="585"/>
    </location>
</feature>
<keyword evidence="6" id="KW-1185">Reference proteome</keyword>
<dbReference type="GO" id="GO:0006351">
    <property type="term" value="P:DNA-templated transcription"/>
    <property type="evidence" value="ECO:0007669"/>
    <property type="project" value="InterPro"/>
</dbReference>
<dbReference type="Gene3D" id="4.10.240.10">
    <property type="entry name" value="Zn(2)-C6 fungal-type DNA-binding domain"/>
    <property type="match status" value="1"/>
</dbReference>
<dbReference type="AlphaFoldDB" id="A0A074X1K2"/>
<dbReference type="GO" id="GO:0008270">
    <property type="term" value="F:zinc ion binding"/>
    <property type="evidence" value="ECO:0007669"/>
    <property type="project" value="InterPro"/>
</dbReference>
<evidence type="ECO:0000313" key="5">
    <source>
        <dbReference type="EMBL" id="KEQ68516.1"/>
    </source>
</evidence>
<keyword evidence="2" id="KW-0539">Nucleus</keyword>
<dbReference type="HOGENOM" id="CLU_007003_8_2_1"/>
<reference evidence="5 6" key="1">
    <citation type="journal article" date="2014" name="BMC Genomics">
        <title>Genome sequencing of four Aureobasidium pullulans varieties: biotechnological potential, stress tolerance, and description of new species.</title>
        <authorList>
            <person name="Gostin Ar C."/>
            <person name="Ohm R.A."/>
            <person name="Kogej T."/>
            <person name="Sonjak S."/>
            <person name="Turk M."/>
            <person name="Zajc J."/>
            <person name="Zalar P."/>
            <person name="Grube M."/>
            <person name="Sun H."/>
            <person name="Han J."/>
            <person name="Sharma A."/>
            <person name="Chiniquy J."/>
            <person name="Ngan C.Y."/>
            <person name="Lipzen A."/>
            <person name="Barry K."/>
            <person name="Grigoriev I.V."/>
            <person name="Gunde-Cimerman N."/>
        </authorList>
    </citation>
    <scope>NUCLEOTIDE SEQUENCE [LARGE SCALE GENOMIC DNA]</scope>
    <source>
        <strain evidence="5 6">CBS 147.97</strain>
    </source>
</reference>
<evidence type="ECO:0000256" key="1">
    <source>
        <dbReference type="ARBA" id="ARBA00022723"/>
    </source>
</evidence>
<dbReference type="SUPFAM" id="SSF57701">
    <property type="entry name" value="Zn2/Cys6 DNA-binding domain"/>
    <property type="match status" value="1"/>
</dbReference>
<gene>
    <name evidence="5" type="ORF">M436DRAFT_68000</name>
</gene>
<dbReference type="SMART" id="SM00066">
    <property type="entry name" value="GAL4"/>
    <property type="match status" value="1"/>
</dbReference>
<dbReference type="OrthoDB" id="426882at2759"/>
<protein>
    <recommendedName>
        <fullName evidence="4">Zn(2)-C6 fungal-type domain-containing protein</fullName>
    </recommendedName>
</protein>
<keyword evidence="1" id="KW-0479">Metal-binding</keyword>
<feature type="region of interest" description="Disordered" evidence="3">
    <location>
        <begin position="570"/>
        <end position="604"/>
    </location>
</feature>
<dbReference type="GO" id="GO:0000981">
    <property type="term" value="F:DNA-binding transcription factor activity, RNA polymerase II-specific"/>
    <property type="evidence" value="ECO:0007669"/>
    <property type="project" value="InterPro"/>
</dbReference>
<evidence type="ECO:0000256" key="3">
    <source>
        <dbReference type="SAM" id="MobiDB-lite"/>
    </source>
</evidence>
<dbReference type="RefSeq" id="XP_013422749.1">
    <property type="nucleotide sequence ID" value="XM_013567295.1"/>
</dbReference>
<evidence type="ECO:0000256" key="2">
    <source>
        <dbReference type="ARBA" id="ARBA00023242"/>
    </source>
</evidence>
<dbReference type="CDD" id="cd00067">
    <property type="entry name" value="GAL4"/>
    <property type="match status" value="1"/>
</dbReference>
<dbReference type="PANTHER" id="PTHR47256">
    <property type="entry name" value="ZN(II)2CYS6 TRANSCRIPTION FACTOR (EUROFUNG)-RELATED"/>
    <property type="match status" value="1"/>
</dbReference>
<accession>A0A074X1K2</accession>
<dbReference type="Pfam" id="PF04082">
    <property type="entry name" value="Fungal_trans"/>
    <property type="match status" value="1"/>
</dbReference>
<dbReference type="STRING" id="1043004.A0A074X1K2"/>
<evidence type="ECO:0000313" key="6">
    <source>
        <dbReference type="Proteomes" id="UP000027730"/>
    </source>
</evidence>
<dbReference type="InterPro" id="IPR036864">
    <property type="entry name" value="Zn2-C6_fun-type_DNA-bd_sf"/>
</dbReference>
<evidence type="ECO:0000259" key="4">
    <source>
        <dbReference type="PROSITE" id="PS50048"/>
    </source>
</evidence>
<organism evidence="5 6">
    <name type="scientific">Aureobasidium namibiae CBS 147.97</name>
    <dbReference type="NCBI Taxonomy" id="1043004"/>
    <lineage>
        <taxon>Eukaryota</taxon>
        <taxon>Fungi</taxon>
        <taxon>Dikarya</taxon>
        <taxon>Ascomycota</taxon>
        <taxon>Pezizomycotina</taxon>
        <taxon>Dothideomycetes</taxon>
        <taxon>Dothideomycetidae</taxon>
        <taxon>Dothideales</taxon>
        <taxon>Saccotheciaceae</taxon>
        <taxon>Aureobasidium</taxon>
    </lineage>
</organism>
<name>A0A074X1K2_9PEZI</name>
<dbReference type="InterPro" id="IPR007219">
    <property type="entry name" value="XnlR_reg_dom"/>
</dbReference>
<proteinExistence type="predicted"/>
<dbReference type="GO" id="GO:0003677">
    <property type="term" value="F:DNA binding"/>
    <property type="evidence" value="ECO:0007669"/>
    <property type="project" value="InterPro"/>
</dbReference>
<dbReference type="CDD" id="cd12148">
    <property type="entry name" value="fungal_TF_MHR"/>
    <property type="match status" value="1"/>
</dbReference>
<dbReference type="Pfam" id="PF00172">
    <property type="entry name" value="Zn_clus"/>
    <property type="match status" value="1"/>
</dbReference>
<feature type="domain" description="Zn(2)-C6 fungal-type" evidence="4">
    <location>
        <begin position="42"/>
        <end position="71"/>
    </location>
</feature>
<dbReference type="PROSITE" id="PS50048">
    <property type="entry name" value="ZN2_CY6_FUNGAL_2"/>
    <property type="match status" value="1"/>
</dbReference>